<dbReference type="Proteomes" id="UP000194012">
    <property type="component" value="Unassembled WGS sequence"/>
</dbReference>
<feature type="region of interest" description="Disordered" evidence="1">
    <location>
        <begin position="381"/>
        <end position="401"/>
    </location>
</feature>
<dbReference type="RefSeq" id="WP_085828437.1">
    <property type="nucleotide sequence ID" value="NZ_FWFJ01000052.1"/>
</dbReference>
<sequence>MTKTLGSIVYLGSGLCSDLDTYLASNPARIYLVEPNPGLVDDLAQLCHAHATVEHLACGVTVAGGRQRLDVYNFFDLSSFSEPHDLLDVYPGAVVETAHQVQTLTPAGLMDRLNLPEAAPHRLVLETSGIEHALLEAFINSGTLGAFADLSVRIPAHALFKGSRDIAQIDALLEAAGYRQTPLAATSGNADFQLHHYKFDPQAYRLIGIEEENAVIEAQRKNAADKAEALEAQNAALTTELDQARAEAEAQRKDAADKAEALEAQNAALTTERDQAREDAEAAEAQRKDAADKAEALEVQNAALTTERDQTLEKSTKEQAAVIELEKQERVMALRVQTRLQSSHLELQERFEALQTKYTTQRTLIAALIKKLEVIVPAPKPAIKKAPPSKARTRKTGATGK</sequence>
<evidence type="ECO:0000313" key="2">
    <source>
        <dbReference type="EMBL" id="SLN72477.1"/>
    </source>
</evidence>
<name>A0A1X7A9V7_9RHOB</name>
<proteinExistence type="predicted"/>
<accession>A0A1X7A9V7</accession>
<evidence type="ECO:0008006" key="4">
    <source>
        <dbReference type="Google" id="ProtNLM"/>
    </source>
</evidence>
<dbReference type="OrthoDB" id="7875728at2"/>
<dbReference type="AlphaFoldDB" id="A0A1X7A9V7"/>
<reference evidence="3" key="1">
    <citation type="submission" date="2017-03" db="EMBL/GenBank/DDBJ databases">
        <authorList>
            <person name="Rodrigo-Torres L."/>
            <person name="Arahal R.D."/>
            <person name="Lucena T."/>
        </authorList>
    </citation>
    <scope>NUCLEOTIDE SEQUENCE [LARGE SCALE GENOMIC DNA]</scope>
    <source>
        <strain evidence="3">CECT 8370</strain>
    </source>
</reference>
<evidence type="ECO:0000256" key="1">
    <source>
        <dbReference type="SAM" id="MobiDB-lite"/>
    </source>
</evidence>
<gene>
    <name evidence="2" type="ORF">ROG8370_03515</name>
</gene>
<feature type="region of interest" description="Disordered" evidence="1">
    <location>
        <begin position="268"/>
        <end position="293"/>
    </location>
</feature>
<keyword evidence="3" id="KW-1185">Reference proteome</keyword>
<organism evidence="2 3">
    <name type="scientific">Roseovarius gaetbuli</name>
    <dbReference type="NCBI Taxonomy" id="1356575"/>
    <lineage>
        <taxon>Bacteria</taxon>
        <taxon>Pseudomonadati</taxon>
        <taxon>Pseudomonadota</taxon>
        <taxon>Alphaproteobacteria</taxon>
        <taxon>Rhodobacterales</taxon>
        <taxon>Roseobacteraceae</taxon>
        <taxon>Roseovarius</taxon>
    </lineage>
</organism>
<dbReference type="EMBL" id="FWFJ01000052">
    <property type="protein sequence ID" value="SLN72477.1"/>
    <property type="molecule type" value="Genomic_DNA"/>
</dbReference>
<feature type="compositionally biased region" description="Basic and acidic residues" evidence="1">
    <location>
        <begin position="271"/>
        <end position="293"/>
    </location>
</feature>
<protein>
    <recommendedName>
        <fullName evidence="4">Methyltransferase FkbM domain-containing protein</fullName>
    </recommendedName>
</protein>
<evidence type="ECO:0000313" key="3">
    <source>
        <dbReference type="Proteomes" id="UP000194012"/>
    </source>
</evidence>